<evidence type="ECO:0000256" key="5">
    <source>
        <dbReference type="ARBA" id="ARBA00022807"/>
    </source>
</evidence>
<evidence type="ECO:0000256" key="7">
    <source>
        <dbReference type="RuleBase" id="RU361215"/>
    </source>
</evidence>
<dbReference type="FunFam" id="3.40.532.10:FF:000008">
    <property type="entry name" value="Ubiquitin carboxyl-terminal hydrolase"/>
    <property type="match status" value="1"/>
</dbReference>
<dbReference type="SUPFAM" id="SSF54001">
    <property type="entry name" value="Cysteine proteinases"/>
    <property type="match status" value="1"/>
</dbReference>
<sequence>MATIAPRVKKYFTILENNPDVMNFLATALGLSPSSQLSFHDIYSLTDPDLLALIPRPVHALLVIIPMTPTWHAARVAEDSTMPEEYPGKGSEEPVLWFKQTIGDACGSIGLLHCLLNGEAAKHIVPGSTLDRIRLDALDKGMWERARVLEENGDYEAAHEEAAKLGDTRTPDKQADEHRGQHFVAFVKGRDGHLWELEGSRRGPLDRGALKDGEDLLSEAALEKGLGRLMRTEMENGGDLRFSAIALAGS</sequence>
<comment type="catalytic activity">
    <reaction evidence="1 7">
        <text>Thiol-dependent hydrolysis of ester, thioester, amide, peptide and isopeptide bonds formed by the C-terminal Gly of ubiquitin (a 76-residue protein attached to proteins as an intracellular targeting signal).</text>
        <dbReference type="EC" id="3.4.19.12"/>
    </reaction>
</comment>
<dbReference type="PRINTS" id="PR00707">
    <property type="entry name" value="UBCTHYDRLASE"/>
</dbReference>
<comment type="caution">
    <text evidence="6">Lacks conserved residue(s) required for the propagation of feature annotation.</text>
</comment>
<dbReference type="GO" id="GO:0004843">
    <property type="term" value="F:cysteine-type deubiquitinase activity"/>
    <property type="evidence" value="ECO:0007669"/>
    <property type="project" value="UniProtKB-EC"/>
</dbReference>
<keyword evidence="4 7" id="KW-0378">Hydrolase</keyword>
<evidence type="ECO:0000256" key="2">
    <source>
        <dbReference type="ARBA" id="ARBA00022670"/>
    </source>
</evidence>
<dbReference type="InterPro" id="IPR001578">
    <property type="entry name" value="Peptidase_C12_UCH"/>
</dbReference>
<dbReference type="EC" id="3.4.19.12" evidence="7"/>
<dbReference type="InterPro" id="IPR036959">
    <property type="entry name" value="Peptidase_C12_UCH_sf"/>
</dbReference>
<keyword evidence="3 7" id="KW-0833">Ubl conjugation pathway</keyword>
<keyword evidence="10" id="KW-1185">Reference proteome</keyword>
<accession>A0A6A6JMU2</accession>
<dbReference type="Proteomes" id="UP000800097">
    <property type="component" value="Unassembled WGS sequence"/>
</dbReference>
<dbReference type="InterPro" id="IPR038765">
    <property type="entry name" value="Papain-like_cys_pep_sf"/>
</dbReference>
<dbReference type="EMBL" id="ML986491">
    <property type="protein sequence ID" value="KAF2277248.1"/>
    <property type="molecule type" value="Genomic_DNA"/>
</dbReference>
<evidence type="ECO:0000313" key="10">
    <source>
        <dbReference type="Proteomes" id="UP000800097"/>
    </source>
</evidence>
<dbReference type="PANTHER" id="PTHR10589:SF41">
    <property type="entry name" value="UBIQUITIN CARBOXYL-TERMINAL HYDROLASE"/>
    <property type="match status" value="1"/>
</dbReference>
<evidence type="ECO:0000256" key="6">
    <source>
        <dbReference type="PROSITE-ProRule" id="PRU01393"/>
    </source>
</evidence>
<feature type="domain" description="UCH catalytic" evidence="8">
    <location>
        <begin position="11"/>
        <end position="249"/>
    </location>
</feature>
<dbReference type="Gene3D" id="3.40.532.10">
    <property type="entry name" value="Peptidase C12, ubiquitin carboxyl-terminal hydrolase"/>
    <property type="match status" value="1"/>
</dbReference>
<evidence type="ECO:0000256" key="1">
    <source>
        <dbReference type="ARBA" id="ARBA00000707"/>
    </source>
</evidence>
<reference evidence="9" key="1">
    <citation type="journal article" date="2020" name="Stud. Mycol.">
        <title>101 Dothideomycetes genomes: a test case for predicting lifestyles and emergence of pathogens.</title>
        <authorList>
            <person name="Haridas S."/>
            <person name="Albert R."/>
            <person name="Binder M."/>
            <person name="Bloem J."/>
            <person name="Labutti K."/>
            <person name="Salamov A."/>
            <person name="Andreopoulos B."/>
            <person name="Baker S."/>
            <person name="Barry K."/>
            <person name="Bills G."/>
            <person name="Bluhm B."/>
            <person name="Cannon C."/>
            <person name="Castanera R."/>
            <person name="Culley D."/>
            <person name="Daum C."/>
            <person name="Ezra D."/>
            <person name="Gonzalez J."/>
            <person name="Henrissat B."/>
            <person name="Kuo A."/>
            <person name="Liang C."/>
            <person name="Lipzen A."/>
            <person name="Lutzoni F."/>
            <person name="Magnuson J."/>
            <person name="Mondo S."/>
            <person name="Nolan M."/>
            <person name="Ohm R."/>
            <person name="Pangilinan J."/>
            <person name="Park H.-J."/>
            <person name="Ramirez L."/>
            <person name="Alfaro M."/>
            <person name="Sun H."/>
            <person name="Tritt A."/>
            <person name="Yoshinaga Y."/>
            <person name="Zwiers L.-H."/>
            <person name="Turgeon B."/>
            <person name="Goodwin S."/>
            <person name="Spatafora J."/>
            <person name="Crous P."/>
            <person name="Grigoriev I."/>
        </authorList>
    </citation>
    <scope>NUCLEOTIDE SEQUENCE</scope>
    <source>
        <strain evidence="9">CBS 379.55</strain>
    </source>
</reference>
<name>A0A6A6JMU2_WESOR</name>
<dbReference type="GO" id="GO:0006511">
    <property type="term" value="P:ubiquitin-dependent protein catabolic process"/>
    <property type="evidence" value="ECO:0007669"/>
    <property type="project" value="UniProtKB-UniRule"/>
</dbReference>
<protein>
    <recommendedName>
        <fullName evidence="7">Ubiquitin carboxyl-terminal hydrolase</fullName>
        <ecNumber evidence="7">3.4.19.12</ecNumber>
    </recommendedName>
</protein>
<evidence type="ECO:0000256" key="3">
    <source>
        <dbReference type="ARBA" id="ARBA00022786"/>
    </source>
</evidence>
<proteinExistence type="inferred from homology"/>
<dbReference type="PROSITE" id="PS52048">
    <property type="entry name" value="UCH_DOMAIN"/>
    <property type="match status" value="1"/>
</dbReference>
<evidence type="ECO:0000259" key="8">
    <source>
        <dbReference type="PROSITE" id="PS52048"/>
    </source>
</evidence>
<dbReference type="GO" id="GO:0016579">
    <property type="term" value="P:protein deubiquitination"/>
    <property type="evidence" value="ECO:0007669"/>
    <property type="project" value="TreeGrafter"/>
</dbReference>
<gene>
    <name evidence="9" type="ORF">EI97DRAFT_432844</name>
</gene>
<keyword evidence="2 7" id="KW-0645">Protease</keyword>
<dbReference type="CDD" id="cd09616">
    <property type="entry name" value="Peptidase_C12_UCH_L1_L3"/>
    <property type="match status" value="1"/>
</dbReference>
<dbReference type="AlphaFoldDB" id="A0A6A6JMU2"/>
<keyword evidence="5 7" id="KW-0788">Thiol protease</keyword>
<dbReference type="PANTHER" id="PTHR10589">
    <property type="entry name" value="UBIQUITIN CARBOXYL-TERMINAL HYDROLASE"/>
    <property type="match status" value="1"/>
</dbReference>
<dbReference type="OrthoDB" id="427186at2759"/>
<organism evidence="9 10">
    <name type="scientific">Westerdykella ornata</name>
    <dbReference type="NCBI Taxonomy" id="318751"/>
    <lineage>
        <taxon>Eukaryota</taxon>
        <taxon>Fungi</taxon>
        <taxon>Dikarya</taxon>
        <taxon>Ascomycota</taxon>
        <taxon>Pezizomycotina</taxon>
        <taxon>Dothideomycetes</taxon>
        <taxon>Pleosporomycetidae</taxon>
        <taxon>Pleosporales</taxon>
        <taxon>Sporormiaceae</taxon>
        <taxon>Westerdykella</taxon>
    </lineage>
</organism>
<dbReference type="GO" id="GO:0005737">
    <property type="term" value="C:cytoplasm"/>
    <property type="evidence" value="ECO:0007669"/>
    <property type="project" value="TreeGrafter"/>
</dbReference>
<evidence type="ECO:0000313" key="9">
    <source>
        <dbReference type="EMBL" id="KAF2277248.1"/>
    </source>
</evidence>
<comment type="similarity">
    <text evidence="6 7">Belongs to the peptidase C12 family.</text>
</comment>
<evidence type="ECO:0000256" key="4">
    <source>
        <dbReference type="ARBA" id="ARBA00022801"/>
    </source>
</evidence>
<dbReference type="Pfam" id="PF01088">
    <property type="entry name" value="Peptidase_C12"/>
    <property type="match status" value="1"/>
</dbReference>
<dbReference type="RefSeq" id="XP_033654787.1">
    <property type="nucleotide sequence ID" value="XM_033798253.1"/>
</dbReference>
<dbReference type="GeneID" id="54551428"/>